<evidence type="ECO:0000313" key="2">
    <source>
        <dbReference type="Proteomes" id="UP001159370"/>
    </source>
</evidence>
<name>A0AA43H046_9CYAN</name>
<dbReference type="RefSeq" id="WP_280649567.1">
    <property type="nucleotide sequence ID" value="NZ_JANQDL010000076.1"/>
</dbReference>
<dbReference type="PANTHER" id="PTHR13192:SF3">
    <property type="entry name" value="COBALAMIN TRAFFICKING PROTEIN CBLD"/>
    <property type="match status" value="1"/>
</dbReference>
<organism evidence="1 2">
    <name type="scientific">Umezakia ovalisporum FSS-62</name>
    <dbReference type="NCBI Taxonomy" id="2971776"/>
    <lineage>
        <taxon>Bacteria</taxon>
        <taxon>Bacillati</taxon>
        <taxon>Cyanobacteriota</taxon>
        <taxon>Cyanophyceae</taxon>
        <taxon>Nostocales</taxon>
        <taxon>Nodulariaceae</taxon>
        <taxon>Umezakia</taxon>
    </lineage>
</organism>
<dbReference type="Proteomes" id="UP001159370">
    <property type="component" value="Unassembled WGS sequence"/>
</dbReference>
<dbReference type="GeneID" id="83686295"/>
<reference evidence="1 2" key="1">
    <citation type="journal article" date="2023" name="J. Phycol.">
        <title>Chrysosporum ovalisporum is synonymous with the true-branching cyanobacterium Umezakia natans (Nostocales/Aphanizomenonaceae).</title>
        <authorList>
            <person name="McGregor G.B."/>
            <person name="Sendall B.C."/>
            <person name="Niiyama Y."/>
            <person name="Tuji A."/>
            <person name="Willis A."/>
        </authorList>
    </citation>
    <scope>NUCLEOTIDE SEQUENCE [LARGE SCALE GENOMIC DNA]</scope>
    <source>
        <strain evidence="1 2">FSS-62</strain>
    </source>
</reference>
<dbReference type="Pfam" id="PF10229">
    <property type="entry name" value="MMADHC"/>
    <property type="match status" value="1"/>
</dbReference>
<gene>
    <name evidence="1" type="ORF">NWP23_11040</name>
</gene>
<protein>
    <submittedName>
        <fullName evidence="1">Methylmalonic aciduria and homocystinuria type D protein</fullName>
    </submittedName>
</protein>
<dbReference type="AlphaFoldDB" id="A0AA43H046"/>
<proteinExistence type="predicted"/>
<sequence length="193" mass="21869">MVNYPQVYTSEQGCPIKLVGKTGQAVQISIHSPSQYICANCEQILPDWKHQPCLWVVIVLQQSRYQLLKSTTETETEKERLREKFMRFGCDLAFKLRDGGYLTDLIDPRTGYPLLSRPGAIPHNDTAVVKDLLNYPRIKNKCCVLIHPLWGAAVYPSILISVAPPIIIETVTKDIAPLHGWNQQSTVNNEHFL</sequence>
<dbReference type="InterPro" id="IPR019362">
    <property type="entry name" value="MMADHC"/>
</dbReference>
<evidence type="ECO:0000313" key="1">
    <source>
        <dbReference type="EMBL" id="MDH6064293.1"/>
    </source>
</evidence>
<accession>A0AA43H046</accession>
<comment type="caution">
    <text evidence="1">The sequence shown here is derived from an EMBL/GenBank/DDBJ whole genome shotgun (WGS) entry which is preliminary data.</text>
</comment>
<dbReference type="PANTHER" id="PTHR13192">
    <property type="entry name" value="MY011 PROTEIN"/>
    <property type="match status" value="1"/>
</dbReference>
<dbReference type="GO" id="GO:0009235">
    <property type="term" value="P:cobalamin metabolic process"/>
    <property type="evidence" value="ECO:0007669"/>
    <property type="project" value="InterPro"/>
</dbReference>
<dbReference type="EMBL" id="JANQDL010000076">
    <property type="protein sequence ID" value="MDH6064293.1"/>
    <property type="molecule type" value="Genomic_DNA"/>
</dbReference>